<keyword evidence="2" id="KW-1185">Reference proteome</keyword>
<dbReference type="EMBL" id="JBHLZP010000334">
    <property type="protein sequence ID" value="MFB9837021.1"/>
    <property type="molecule type" value="Genomic_DNA"/>
</dbReference>
<gene>
    <name evidence="1" type="ORF">ACFFNX_33100</name>
</gene>
<proteinExistence type="predicted"/>
<accession>A0ABV5YPP5</accession>
<comment type="caution">
    <text evidence="1">The sequence shown here is derived from an EMBL/GenBank/DDBJ whole genome shotgun (WGS) entry which is preliminary data.</text>
</comment>
<evidence type="ECO:0000313" key="2">
    <source>
        <dbReference type="Proteomes" id="UP001589627"/>
    </source>
</evidence>
<evidence type="ECO:0000313" key="1">
    <source>
        <dbReference type="EMBL" id="MFB9837021.1"/>
    </source>
</evidence>
<evidence type="ECO:0008006" key="3">
    <source>
        <dbReference type="Google" id="ProtNLM"/>
    </source>
</evidence>
<dbReference type="RefSeq" id="WP_378209805.1">
    <property type="nucleotide sequence ID" value="NZ_JBHLZP010000334.1"/>
</dbReference>
<name>A0ABV5YPP5_9ACTN</name>
<protein>
    <recommendedName>
        <fullName evidence="3">Excreted virulence factor EspC (Type VII ESX diderm)</fullName>
    </recommendedName>
</protein>
<organism evidence="1 2">
    <name type="scientific">Actinoallomurus acaciae</name>
    <dbReference type="NCBI Taxonomy" id="502577"/>
    <lineage>
        <taxon>Bacteria</taxon>
        <taxon>Bacillati</taxon>
        <taxon>Actinomycetota</taxon>
        <taxon>Actinomycetes</taxon>
        <taxon>Streptosporangiales</taxon>
        <taxon>Thermomonosporaceae</taxon>
        <taxon>Actinoallomurus</taxon>
    </lineage>
</organism>
<dbReference type="Proteomes" id="UP001589627">
    <property type="component" value="Unassembled WGS sequence"/>
</dbReference>
<sequence>MHFGRLSAAKEGAAETAGSLHKKIGELTPGCVAAASDHGGTSFAAALAGCHARFVDHFHGHATEIYGISDQLAQNHRHYSSAELDSDKTTNEVREV</sequence>
<reference evidence="1 2" key="1">
    <citation type="submission" date="2024-09" db="EMBL/GenBank/DDBJ databases">
        <authorList>
            <person name="Sun Q."/>
            <person name="Mori K."/>
        </authorList>
    </citation>
    <scope>NUCLEOTIDE SEQUENCE [LARGE SCALE GENOMIC DNA]</scope>
    <source>
        <strain evidence="1 2">TBRC 0563</strain>
    </source>
</reference>
<dbReference type="Gene3D" id="1.10.287.1060">
    <property type="entry name" value="ESAT-6-like"/>
    <property type="match status" value="1"/>
</dbReference>